<dbReference type="OrthoDB" id="6380398at2759"/>
<dbReference type="InterPro" id="IPR001314">
    <property type="entry name" value="Peptidase_S1A"/>
</dbReference>
<dbReference type="GO" id="GO:0004252">
    <property type="term" value="F:serine-type endopeptidase activity"/>
    <property type="evidence" value="ECO:0007669"/>
    <property type="project" value="InterPro"/>
</dbReference>
<dbReference type="InterPro" id="IPR043504">
    <property type="entry name" value="Peptidase_S1_PA_chymotrypsin"/>
</dbReference>
<keyword evidence="5" id="KW-1185">Reference proteome</keyword>
<dbReference type="KEGG" id="dhe:111597281"/>
<dbReference type="OMA" id="GAGHICA"/>
<dbReference type="CDD" id="cd00190">
    <property type="entry name" value="Tryp_SPc"/>
    <property type="match status" value="1"/>
</dbReference>
<keyword evidence="3" id="KW-0732">Signal</keyword>
<evidence type="ECO:0000259" key="4">
    <source>
        <dbReference type="PROSITE" id="PS50240"/>
    </source>
</evidence>
<dbReference type="AlphaFoldDB" id="A0A6J1LRL6"/>
<evidence type="ECO:0000256" key="1">
    <source>
        <dbReference type="ARBA" id="ARBA00023157"/>
    </source>
</evidence>
<dbReference type="PROSITE" id="PS00134">
    <property type="entry name" value="TRYPSIN_HIS"/>
    <property type="match status" value="1"/>
</dbReference>
<feature type="domain" description="Peptidase S1" evidence="4">
    <location>
        <begin position="49"/>
        <end position="274"/>
    </location>
</feature>
<dbReference type="GeneID" id="111597281"/>
<feature type="compositionally biased region" description="Basic and acidic residues" evidence="2">
    <location>
        <begin position="280"/>
        <end position="298"/>
    </location>
</feature>
<dbReference type="SUPFAM" id="SSF50494">
    <property type="entry name" value="Trypsin-like serine proteases"/>
    <property type="match status" value="1"/>
</dbReference>
<name>A0A6J1LRL6_DROHY</name>
<feature type="chain" id="PRO_5027097506" evidence="3">
    <location>
        <begin position="21"/>
        <end position="342"/>
    </location>
</feature>
<evidence type="ECO:0000256" key="2">
    <source>
        <dbReference type="SAM" id="MobiDB-lite"/>
    </source>
</evidence>
<keyword evidence="1" id="KW-1015">Disulfide bond</keyword>
<dbReference type="Gene3D" id="2.40.10.10">
    <property type="entry name" value="Trypsin-like serine proteases"/>
    <property type="match status" value="1"/>
</dbReference>
<dbReference type="InterPro" id="IPR009003">
    <property type="entry name" value="Peptidase_S1_PA"/>
</dbReference>
<reference evidence="6" key="1">
    <citation type="submission" date="2025-08" db="UniProtKB">
        <authorList>
            <consortium name="RefSeq"/>
        </authorList>
    </citation>
    <scope>IDENTIFICATION</scope>
    <source>
        <strain evidence="6">15085-1641.00</strain>
        <tissue evidence="6">Whole body</tissue>
    </source>
</reference>
<evidence type="ECO:0000256" key="3">
    <source>
        <dbReference type="SAM" id="SignalP"/>
    </source>
</evidence>
<dbReference type="RefSeq" id="XP_023167665.1">
    <property type="nucleotide sequence ID" value="XM_023311897.2"/>
</dbReference>
<protein>
    <submittedName>
        <fullName evidence="6">Kallikrein-14-like</fullName>
    </submittedName>
</protein>
<accession>A0A6J1LRL6</accession>
<dbReference type="PANTHER" id="PTHR24253:SF164">
    <property type="entry name" value="FI06405P"/>
    <property type="match status" value="1"/>
</dbReference>
<organism evidence="5 6">
    <name type="scientific">Drosophila hydei</name>
    <name type="common">Fruit fly</name>
    <dbReference type="NCBI Taxonomy" id="7224"/>
    <lineage>
        <taxon>Eukaryota</taxon>
        <taxon>Metazoa</taxon>
        <taxon>Ecdysozoa</taxon>
        <taxon>Arthropoda</taxon>
        <taxon>Hexapoda</taxon>
        <taxon>Insecta</taxon>
        <taxon>Pterygota</taxon>
        <taxon>Neoptera</taxon>
        <taxon>Endopterygota</taxon>
        <taxon>Diptera</taxon>
        <taxon>Brachycera</taxon>
        <taxon>Muscomorpha</taxon>
        <taxon>Ephydroidea</taxon>
        <taxon>Drosophilidae</taxon>
        <taxon>Drosophila</taxon>
    </lineage>
</organism>
<dbReference type="InterPro" id="IPR018114">
    <property type="entry name" value="TRYPSIN_HIS"/>
</dbReference>
<dbReference type="GO" id="GO:0006508">
    <property type="term" value="P:proteolysis"/>
    <property type="evidence" value="ECO:0007669"/>
    <property type="project" value="InterPro"/>
</dbReference>
<dbReference type="Proteomes" id="UP000504633">
    <property type="component" value="Unplaced"/>
</dbReference>
<feature type="region of interest" description="Disordered" evidence="2">
    <location>
        <begin position="280"/>
        <end position="299"/>
    </location>
</feature>
<dbReference type="PRINTS" id="PR00722">
    <property type="entry name" value="CHYMOTRYPSIN"/>
</dbReference>
<evidence type="ECO:0000313" key="5">
    <source>
        <dbReference type="Proteomes" id="UP000504633"/>
    </source>
</evidence>
<dbReference type="PROSITE" id="PS50240">
    <property type="entry name" value="TRYPSIN_DOM"/>
    <property type="match status" value="1"/>
</dbReference>
<dbReference type="Pfam" id="PF00089">
    <property type="entry name" value="Trypsin"/>
    <property type="match status" value="1"/>
</dbReference>
<proteinExistence type="predicted"/>
<dbReference type="SMART" id="SM00020">
    <property type="entry name" value="Tryp_SPc"/>
    <property type="match status" value="1"/>
</dbReference>
<sequence length="342" mass="38241">MHAFLLLLMVLWSSMGMSEAAQTTKLSMEEEQLKQDLNWDVERSLYSDYYVSLRQQQKDATRHGAGHVCGGSLISHSVVLTAAHCFVDQTRFDGTFLNKSSFVVALGNKQHLMINENTLFFGLHTVLVQAKRFDMNTYEKDIALIILSGRVPPFVQPVQLAKATFPPLTSCQISAWNNNQIEYFLGQLVSVNVTLAERQLCQVSQQALLPGMMCAQNANERQLEPCTADGGGPLVCQGQLVGISSWGIRCGVPGRFGVYTSVQFYKSWIDETIKRSDMHEQRRGKQVDFAEKAERGTDFETSDDLDIEYELSQGGMLSASGNNFEAFRMHVSVLVMLSLCRL</sequence>
<dbReference type="InterPro" id="IPR001254">
    <property type="entry name" value="Trypsin_dom"/>
</dbReference>
<gene>
    <name evidence="6" type="primary">LOC111597281</name>
</gene>
<dbReference type="PANTHER" id="PTHR24253">
    <property type="entry name" value="TRANSMEMBRANE PROTEASE SERINE"/>
    <property type="match status" value="1"/>
</dbReference>
<evidence type="ECO:0000313" key="6">
    <source>
        <dbReference type="RefSeq" id="XP_023167665.1"/>
    </source>
</evidence>
<feature type="signal peptide" evidence="3">
    <location>
        <begin position="1"/>
        <end position="20"/>
    </location>
</feature>